<keyword evidence="3" id="KW-1185">Reference proteome</keyword>
<dbReference type="EMBL" id="CP016895">
    <property type="protein sequence ID" value="AOA58226.1"/>
    <property type="molecule type" value="Genomic_DNA"/>
</dbReference>
<dbReference type="KEGG" id="ala:BFG52_07585"/>
<accession>A0A1B2LZ66</accession>
<organism evidence="2 3">
    <name type="scientific">Acinetobacter larvae</name>
    <dbReference type="NCBI Taxonomy" id="1789224"/>
    <lineage>
        <taxon>Bacteria</taxon>
        <taxon>Pseudomonadati</taxon>
        <taxon>Pseudomonadota</taxon>
        <taxon>Gammaproteobacteria</taxon>
        <taxon>Moraxellales</taxon>
        <taxon>Moraxellaceae</taxon>
        <taxon>Acinetobacter</taxon>
    </lineage>
</organism>
<evidence type="ECO:0000259" key="1">
    <source>
        <dbReference type="Pfam" id="PF10547"/>
    </source>
</evidence>
<gene>
    <name evidence="2" type="ORF">BFG52_07585</name>
</gene>
<name>A0A1B2LZ66_9GAMM</name>
<feature type="domain" description="Antirepressor protein ant N-terminal" evidence="1">
    <location>
        <begin position="36"/>
        <end position="147"/>
    </location>
</feature>
<reference evidence="2 3" key="1">
    <citation type="submission" date="2016-08" db="EMBL/GenBank/DDBJ databases">
        <authorList>
            <person name="Seilhamer J.J."/>
        </authorList>
    </citation>
    <scope>NUCLEOTIDE SEQUENCE [LARGE SCALE GENOMIC DNA]</scope>
    <source>
        <strain evidence="2 3">BRTC-1</strain>
    </source>
</reference>
<dbReference type="InterPro" id="IPR018875">
    <property type="entry name" value="Antirepressor_Ant_N"/>
</dbReference>
<dbReference type="STRING" id="1789224.BFG52_07585"/>
<protein>
    <recommendedName>
        <fullName evidence="1">Antirepressor protein ant N-terminal domain-containing protein</fullName>
    </recommendedName>
</protein>
<dbReference type="PRINTS" id="PR01994">
    <property type="entry name" value="ANTIREPRESSR"/>
</dbReference>
<evidence type="ECO:0000313" key="3">
    <source>
        <dbReference type="Proteomes" id="UP000093391"/>
    </source>
</evidence>
<dbReference type="Pfam" id="PF10547">
    <property type="entry name" value="P22_AR_N"/>
    <property type="match status" value="1"/>
</dbReference>
<evidence type="ECO:0000313" key="2">
    <source>
        <dbReference type="EMBL" id="AOA58226.1"/>
    </source>
</evidence>
<dbReference type="Proteomes" id="UP000093391">
    <property type="component" value="Chromosome"/>
</dbReference>
<dbReference type="AlphaFoldDB" id="A0A1B2LZ66"/>
<sequence>MKPADNKKAHDLGGQGLIDVNIKENIMTTMSLQQITVPFHNAELYLVEHDGQPYVPMRSIVQGIGLDWKSQFVKLKQRFSTCVVEITMQILGDDQARSHTCLLLRKLPAWLYSIHANKVKPELRDTVIKYQEECDDVLWDYWTKGQAINKRQSITPEQQASLQAIVARRSGGERKAMAEMWARHNQHFKIAKYSQLLSIHFPEAISYLETMEIKAKPEQQLSMVVFEDKATYELVRKLTEAVILENDEIVPLLSAIKIIDERKYAFYAHRVVCANEAARKVSRALDFRNGLGEPLIDQSCRVIALSTGQRFVARPNWFNCEA</sequence>
<proteinExistence type="predicted"/>